<evidence type="ECO:0000313" key="2">
    <source>
        <dbReference type="Proteomes" id="UP000008021"/>
    </source>
</evidence>
<sequence>MGGVRQRCGVACFTASLGVVAKYPLTDSNEWGLIVSFGAFIGVMHHRLPGFRMNAEILKSKHVVFAG</sequence>
<dbReference type="HOGENOM" id="CLU_2816773_0_0_1"/>
<dbReference type="AlphaFoldDB" id="A0A0E0DYA5"/>
<organism evidence="1">
    <name type="scientific">Oryza meridionalis</name>
    <dbReference type="NCBI Taxonomy" id="40149"/>
    <lineage>
        <taxon>Eukaryota</taxon>
        <taxon>Viridiplantae</taxon>
        <taxon>Streptophyta</taxon>
        <taxon>Embryophyta</taxon>
        <taxon>Tracheophyta</taxon>
        <taxon>Spermatophyta</taxon>
        <taxon>Magnoliopsida</taxon>
        <taxon>Liliopsida</taxon>
        <taxon>Poales</taxon>
        <taxon>Poaceae</taxon>
        <taxon>BOP clade</taxon>
        <taxon>Oryzoideae</taxon>
        <taxon>Oryzeae</taxon>
        <taxon>Oryzinae</taxon>
        <taxon>Oryza</taxon>
    </lineage>
</organism>
<dbReference type="Proteomes" id="UP000008021">
    <property type="component" value="Chromosome 6"/>
</dbReference>
<dbReference type="Gramene" id="OMERI06G07240.1">
    <property type="protein sequence ID" value="OMERI06G07240.1"/>
    <property type="gene ID" value="OMERI06G07240"/>
</dbReference>
<dbReference type="EnsemblPlants" id="OMERI06G07240.1">
    <property type="protein sequence ID" value="OMERI06G07240.1"/>
    <property type="gene ID" value="OMERI06G07240"/>
</dbReference>
<name>A0A0E0DYA5_9ORYZ</name>
<protein>
    <submittedName>
        <fullName evidence="1">Uncharacterized protein</fullName>
    </submittedName>
</protein>
<reference evidence="1" key="2">
    <citation type="submission" date="2018-05" db="EMBL/GenBank/DDBJ databases">
        <title>OmerRS3 (Oryza meridionalis Reference Sequence Version 3).</title>
        <authorList>
            <person name="Zhang J."/>
            <person name="Kudrna D."/>
            <person name="Lee S."/>
            <person name="Talag J."/>
            <person name="Welchert J."/>
            <person name="Wing R.A."/>
        </authorList>
    </citation>
    <scope>NUCLEOTIDE SEQUENCE [LARGE SCALE GENOMIC DNA]</scope>
    <source>
        <strain evidence="1">cv. OR44</strain>
    </source>
</reference>
<accession>A0A0E0DYA5</accession>
<evidence type="ECO:0000313" key="1">
    <source>
        <dbReference type="EnsemblPlants" id="OMERI06G07240.1"/>
    </source>
</evidence>
<reference evidence="1" key="1">
    <citation type="submission" date="2015-04" db="UniProtKB">
        <authorList>
            <consortium name="EnsemblPlants"/>
        </authorList>
    </citation>
    <scope>IDENTIFICATION</scope>
</reference>
<proteinExistence type="predicted"/>
<keyword evidence="2" id="KW-1185">Reference proteome</keyword>